<organism evidence="14 15">
    <name type="scientific">Carya illinoinensis</name>
    <name type="common">Pecan</name>
    <dbReference type="NCBI Taxonomy" id="32201"/>
    <lineage>
        <taxon>Eukaryota</taxon>
        <taxon>Viridiplantae</taxon>
        <taxon>Streptophyta</taxon>
        <taxon>Embryophyta</taxon>
        <taxon>Tracheophyta</taxon>
        <taxon>Spermatophyta</taxon>
        <taxon>Magnoliopsida</taxon>
        <taxon>eudicotyledons</taxon>
        <taxon>Gunneridae</taxon>
        <taxon>Pentapetalae</taxon>
        <taxon>rosids</taxon>
        <taxon>fabids</taxon>
        <taxon>Fagales</taxon>
        <taxon>Juglandaceae</taxon>
        <taxon>Carya</taxon>
    </lineage>
</organism>
<dbReference type="CDD" id="cd00275">
    <property type="entry name" value="C2_PLC_like"/>
    <property type="match status" value="1"/>
</dbReference>
<evidence type="ECO:0000256" key="4">
    <source>
        <dbReference type="ARBA" id="ARBA00012368"/>
    </source>
</evidence>
<proteinExistence type="predicted"/>
<dbReference type="PROSITE" id="PS50007">
    <property type="entry name" value="PIPLC_X_DOMAIN"/>
    <property type="match status" value="1"/>
</dbReference>
<dbReference type="Pfam" id="PF22466">
    <property type="entry name" value="PSF3_N"/>
    <property type="match status" value="1"/>
</dbReference>
<feature type="compositionally biased region" description="Polar residues" evidence="11">
    <location>
        <begin position="335"/>
        <end position="345"/>
    </location>
</feature>
<dbReference type="InterPro" id="IPR000008">
    <property type="entry name" value="C2_dom"/>
</dbReference>
<evidence type="ECO:0000256" key="7">
    <source>
        <dbReference type="ARBA" id="ARBA00022963"/>
    </source>
</evidence>
<evidence type="ECO:0000256" key="11">
    <source>
        <dbReference type="SAM" id="MobiDB-lite"/>
    </source>
</evidence>
<evidence type="ECO:0000256" key="5">
    <source>
        <dbReference type="ARBA" id="ARBA00022475"/>
    </source>
</evidence>
<feature type="domain" description="PI-PLC Y-box" evidence="13">
    <location>
        <begin position="408"/>
        <end position="494"/>
    </location>
</feature>
<dbReference type="EMBL" id="CM031810">
    <property type="protein sequence ID" value="KAG6665896.1"/>
    <property type="molecule type" value="Genomic_DNA"/>
</dbReference>
<dbReference type="InterPro" id="IPR000909">
    <property type="entry name" value="PLipase_C_PInositol-sp_X_dom"/>
</dbReference>
<dbReference type="Pfam" id="PF00168">
    <property type="entry name" value="C2"/>
    <property type="match status" value="1"/>
</dbReference>
<dbReference type="AlphaFoldDB" id="A0A8T1RFV4"/>
<dbReference type="FunFam" id="2.60.40.150:FF:000060">
    <property type="entry name" value="Phosphoinositide phospholipase C"/>
    <property type="match status" value="1"/>
</dbReference>
<dbReference type="Proteomes" id="UP000811609">
    <property type="component" value="Chromosome 2"/>
</dbReference>
<accession>A0A8T1RFV4</accession>
<evidence type="ECO:0000256" key="10">
    <source>
        <dbReference type="ARBA" id="ARBA00023224"/>
    </source>
</evidence>
<evidence type="ECO:0000256" key="2">
    <source>
        <dbReference type="ARBA" id="ARBA00001913"/>
    </source>
</evidence>
<dbReference type="Pfam" id="PF00388">
    <property type="entry name" value="PI-PLC-X"/>
    <property type="match status" value="1"/>
</dbReference>
<evidence type="ECO:0000259" key="13">
    <source>
        <dbReference type="PROSITE" id="PS50008"/>
    </source>
</evidence>
<evidence type="ECO:0000259" key="12">
    <source>
        <dbReference type="PROSITE" id="PS50004"/>
    </source>
</evidence>
<dbReference type="InterPro" id="IPR001192">
    <property type="entry name" value="PI-PLC_fam"/>
</dbReference>
<dbReference type="PROSITE" id="PS50004">
    <property type="entry name" value="C2"/>
    <property type="match status" value="1"/>
</dbReference>
<keyword evidence="8" id="KW-0443">Lipid metabolism</keyword>
<dbReference type="EMBL" id="CM031810">
    <property type="protein sequence ID" value="KAG6665898.1"/>
    <property type="molecule type" value="Genomic_DNA"/>
</dbReference>
<keyword evidence="7" id="KW-0442">Lipid degradation</keyword>
<feature type="compositionally biased region" description="Basic and acidic residues" evidence="11">
    <location>
        <begin position="317"/>
        <end position="333"/>
    </location>
</feature>
<dbReference type="GO" id="GO:0048015">
    <property type="term" value="P:phosphatidylinositol-mediated signaling"/>
    <property type="evidence" value="ECO:0007669"/>
    <property type="project" value="TreeGrafter"/>
</dbReference>
<dbReference type="SMART" id="SM00239">
    <property type="entry name" value="C2"/>
    <property type="match status" value="1"/>
</dbReference>
<dbReference type="GO" id="GO:0004435">
    <property type="term" value="F:phosphatidylinositol-4,5-bisphosphate phospholipase C activity"/>
    <property type="evidence" value="ECO:0007669"/>
    <property type="project" value="UniProtKB-EC"/>
</dbReference>
<keyword evidence="6" id="KW-0378">Hydrolase</keyword>
<dbReference type="InterPro" id="IPR001711">
    <property type="entry name" value="PLipase_C_Pinositol-sp_Y"/>
</dbReference>
<name>A0A8T1RFV4_CARIL</name>
<comment type="cofactor">
    <cofactor evidence="2">
        <name>Ca(2+)</name>
        <dbReference type="ChEBI" id="CHEBI:29108"/>
    </cofactor>
</comment>
<evidence type="ECO:0000313" key="14">
    <source>
        <dbReference type="EMBL" id="KAG6665898.1"/>
    </source>
</evidence>
<dbReference type="EMBL" id="CM031810">
    <property type="protein sequence ID" value="KAG6665899.1"/>
    <property type="molecule type" value="Genomic_DNA"/>
</dbReference>
<gene>
    <name evidence="14" type="ORF">CIPAW_02G192300</name>
</gene>
<dbReference type="CDD" id="cd11713">
    <property type="entry name" value="GINS_A_psf3"/>
    <property type="match status" value="1"/>
</dbReference>
<keyword evidence="10" id="KW-0807">Transducer</keyword>
<evidence type="ECO:0000313" key="15">
    <source>
        <dbReference type="Proteomes" id="UP000811609"/>
    </source>
</evidence>
<comment type="catalytic activity">
    <reaction evidence="1">
        <text>a 1,2-diacyl-sn-glycero-3-phospho-(1D-myo-inositol-4,5-bisphosphate) + H2O = 1D-myo-inositol 1,4,5-trisphosphate + a 1,2-diacyl-sn-glycerol + H(+)</text>
        <dbReference type="Rhea" id="RHEA:33179"/>
        <dbReference type="ChEBI" id="CHEBI:15377"/>
        <dbReference type="ChEBI" id="CHEBI:15378"/>
        <dbReference type="ChEBI" id="CHEBI:17815"/>
        <dbReference type="ChEBI" id="CHEBI:58456"/>
        <dbReference type="ChEBI" id="CHEBI:203600"/>
        <dbReference type="EC" id="3.1.4.11"/>
    </reaction>
</comment>
<dbReference type="GO" id="GO:0005886">
    <property type="term" value="C:plasma membrane"/>
    <property type="evidence" value="ECO:0007669"/>
    <property type="project" value="UniProtKB-SubCell"/>
</dbReference>
<dbReference type="Pfam" id="PF05916">
    <property type="entry name" value="Sld5"/>
    <property type="match status" value="1"/>
</dbReference>
<keyword evidence="15" id="KW-1185">Reference proteome</keyword>
<dbReference type="SMART" id="SM00148">
    <property type="entry name" value="PLCXc"/>
    <property type="match status" value="1"/>
</dbReference>
<evidence type="ECO:0000256" key="3">
    <source>
        <dbReference type="ARBA" id="ARBA00004202"/>
    </source>
</evidence>
<feature type="domain" description="C2" evidence="12">
    <location>
        <begin position="496"/>
        <end position="625"/>
    </location>
</feature>
<dbReference type="GO" id="GO:0006950">
    <property type="term" value="P:response to stress"/>
    <property type="evidence" value="ECO:0007669"/>
    <property type="project" value="UniProtKB-ARBA"/>
</dbReference>
<comment type="subcellular location">
    <subcellularLocation>
        <location evidence="3">Cell membrane</location>
        <topology evidence="3">Peripheral membrane protein</topology>
    </subcellularLocation>
</comment>
<keyword evidence="9" id="KW-0472">Membrane</keyword>
<dbReference type="InterPro" id="IPR055221">
    <property type="entry name" value="PSF3_N"/>
</dbReference>
<dbReference type="PROSITE" id="PS50008">
    <property type="entry name" value="PIPLC_Y_DOMAIN"/>
    <property type="match status" value="1"/>
</dbReference>
<protein>
    <recommendedName>
        <fullName evidence="4">phosphoinositide phospholipase C</fullName>
        <ecNumber evidence="4">3.1.4.11</ecNumber>
    </recommendedName>
</protein>
<dbReference type="PANTHER" id="PTHR10336">
    <property type="entry name" value="PHOSPHOINOSITIDE-SPECIFIC PHOSPHOLIPASE C FAMILY PROTEIN"/>
    <property type="match status" value="1"/>
</dbReference>
<evidence type="ECO:0000256" key="6">
    <source>
        <dbReference type="ARBA" id="ARBA00022801"/>
    </source>
</evidence>
<evidence type="ECO:0000256" key="8">
    <source>
        <dbReference type="ARBA" id="ARBA00023098"/>
    </source>
</evidence>
<evidence type="ECO:0000256" key="9">
    <source>
        <dbReference type="ARBA" id="ARBA00023136"/>
    </source>
</evidence>
<dbReference type="Pfam" id="PF00387">
    <property type="entry name" value="PI-PLC-Y"/>
    <property type="match status" value="1"/>
</dbReference>
<dbReference type="InterPro" id="IPR021151">
    <property type="entry name" value="GINS_A"/>
</dbReference>
<keyword evidence="5" id="KW-1003">Cell membrane</keyword>
<dbReference type="GO" id="GO:0051209">
    <property type="term" value="P:release of sequestered calcium ion into cytosol"/>
    <property type="evidence" value="ECO:0007669"/>
    <property type="project" value="TreeGrafter"/>
</dbReference>
<sequence length="643" mass="72625">MAKFYDIDDIIADEEVVSVVFEKAACGVGIDPSSETDSVEVGSKVELPFWLAHELQLRQAVSMNVPTCFNQKTRLEIQADSACVDLRSRCPFFYEFGCKIAPLVGVRTIGTLLLSAFKSRYKEVLTKAHTAAFPAASKHLTILTKEETNLYEAAQSSMTAFKRWRMGGPRFQRASVLGHNSYLTGNQLNSDCSDVPLIKALQRGVRVIELDIWPNSTRDDVLVLHGRTLTTPVKLIKCLQSIKEYAFVKSPYPVIITLEDHLTRDLQDKVAKMLTQTFGEMLYYPQGECLAEFPSPESLKYRIAISTKPPKIYLESENSKDKGSSFNGEREISEESASGKETPTFNAEPEEEKNNSDPDDEDINGCVHKSAQEGAPEYKRLITIHAGKPKGSLKDALQVVVDEVRRLSLSEQALEKAASNHGTDVVRFTQKNILRVYPKGTRVTSSNYKPHIGWMHGAQMVAFNMQGHGKLLWLMQGMFRTNGECGYVKKPDFLMQRGPHNEVFNPKRTFIVKKTLKVKIYIGDGWHLDFSRTHFDSFSPPDFYTKIRIVGVPTDAAKKKTRIIDDDWAPSWDEEFEFPLTVPDLAVLRIEVREYNRSQKDDFGGQTCLPISEIKPGIRAIPLYDRNGEKLKSVKLLMQFQFV</sequence>
<dbReference type="GO" id="GO:0016042">
    <property type="term" value="P:lipid catabolic process"/>
    <property type="evidence" value="ECO:0007669"/>
    <property type="project" value="UniProtKB-KW"/>
</dbReference>
<reference evidence="14" key="1">
    <citation type="submission" date="2020-12" db="EMBL/GenBank/DDBJ databases">
        <title>WGS assembly of Carya illinoinensis cv. Pawnee.</title>
        <authorList>
            <person name="Platts A."/>
            <person name="Shu S."/>
            <person name="Wright S."/>
            <person name="Barry K."/>
            <person name="Edger P."/>
            <person name="Pires J.C."/>
            <person name="Schmutz J."/>
        </authorList>
    </citation>
    <scope>NUCLEOTIDE SEQUENCE</scope>
    <source>
        <tissue evidence="14">Leaf</tissue>
    </source>
</reference>
<dbReference type="SMART" id="SM00149">
    <property type="entry name" value="PLCYc"/>
    <property type="match status" value="1"/>
</dbReference>
<dbReference type="PANTHER" id="PTHR10336:SF101">
    <property type="entry name" value="PHOSPHOINOSITIDE PHOSPHOLIPASE C 6"/>
    <property type="match status" value="1"/>
</dbReference>
<feature type="region of interest" description="Disordered" evidence="11">
    <location>
        <begin position="315"/>
        <end position="366"/>
    </location>
</feature>
<dbReference type="CDD" id="cd21693">
    <property type="entry name" value="GINS_B_Psf3"/>
    <property type="match status" value="1"/>
</dbReference>
<comment type="caution">
    <text evidence="14">The sequence shown here is derived from an EMBL/GenBank/DDBJ whole genome shotgun (WGS) entry which is preliminary data.</text>
</comment>
<dbReference type="EC" id="3.1.4.11" evidence="4"/>
<evidence type="ECO:0000256" key="1">
    <source>
        <dbReference type="ARBA" id="ARBA00001195"/>
    </source>
</evidence>